<keyword evidence="2" id="KW-1185">Reference proteome</keyword>
<protein>
    <submittedName>
        <fullName evidence="1">Uncharacterized protein</fullName>
    </submittedName>
</protein>
<dbReference type="GeneTree" id="ENSGT00940000180471"/>
<dbReference type="InterPro" id="IPR038765">
    <property type="entry name" value="Papain-like_cys_pep_sf"/>
</dbReference>
<evidence type="ECO:0000313" key="1">
    <source>
        <dbReference type="Ensembl" id="ENSUAMP00000037129.1"/>
    </source>
</evidence>
<dbReference type="AlphaFoldDB" id="A0A452SVL1"/>
<proteinExistence type="predicted"/>
<sequence>NAYCLPPYFTNGQSFEQLRQECAQKGVLFEDPDFPANNSSLFYSERPQIPFIRCTPTVCSQWQRMP</sequence>
<accession>A0A452SVL1</accession>
<reference evidence="1" key="3">
    <citation type="submission" date="2025-09" db="UniProtKB">
        <authorList>
            <consortium name="Ensembl"/>
        </authorList>
    </citation>
    <scope>IDENTIFICATION</scope>
</reference>
<name>A0A452SVL1_URSAM</name>
<dbReference type="SUPFAM" id="SSF54001">
    <property type="entry name" value="Cysteine proteinases"/>
    <property type="match status" value="1"/>
</dbReference>
<evidence type="ECO:0000313" key="2">
    <source>
        <dbReference type="Proteomes" id="UP000291022"/>
    </source>
</evidence>
<dbReference type="Ensembl" id="ENSUAMT00000041323.1">
    <property type="protein sequence ID" value="ENSUAMP00000037129.1"/>
    <property type="gene ID" value="ENSUAMG00000028095.1"/>
</dbReference>
<organism evidence="1 2">
    <name type="scientific">Ursus americanus</name>
    <name type="common">American black bear</name>
    <name type="synonym">Euarctos americanus</name>
    <dbReference type="NCBI Taxonomy" id="9643"/>
    <lineage>
        <taxon>Eukaryota</taxon>
        <taxon>Metazoa</taxon>
        <taxon>Chordata</taxon>
        <taxon>Craniata</taxon>
        <taxon>Vertebrata</taxon>
        <taxon>Euteleostomi</taxon>
        <taxon>Mammalia</taxon>
        <taxon>Eutheria</taxon>
        <taxon>Laurasiatheria</taxon>
        <taxon>Carnivora</taxon>
        <taxon>Caniformia</taxon>
        <taxon>Ursidae</taxon>
        <taxon>Ursus</taxon>
    </lineage>
</organism>
<dbReference type="STRING" id="9643.ENSUAMP00000037129"/>
<dbReference type="Proteomes" id="UP000291022">
    <property type="component" value="Unassembled WGS sequence"/>
</dbReference>
<reference evidence="2" key="1">
    <citation type="submission" date="2016-06" db="EMBL/GenBank/DDBJ databases">
        <title>De novo assembly and RNA-Seq shows season-dependent expression and editing in black bear kidneys.</title>
        <authorList>
            <person name="Korstanje R."/>
            <person name="Srivastava A."/>
            <person name="Sarsani V.K."/>
            <person name="Sheehan S.M."/>
            <person name="Seger R.L."/>
            <person name="Barter M.E."/>
            <person name="Lindqvist C."/>
            <person name="Brody L.C."/>
            <person name="Mullikin J.C."/>
        </authorList>
    </citation>
    <scope>NUCLEOTIDE SEQUENCE [LARGE SCALE GENOMIC DNA]</scope>
</reference>
<reference evidence="1" key="2">
    <citation type="submission" date="2025-08" db="UniProtKB">
        <authorList>
            <consortium name="Ensembl"/>
        </authorList>
    </citation>
    <scope>IDENTIFICATION</scope>
</reference>